<evidence type="ECO:0000256" key="1">
    <source>
        <dbReference type="SAM" id="MobiDB-lite"/>
    </source>
</evidence>
<reference evidence="2" key="1">
    <citation type="submission" date="2023-03" db="UniProtKB">
        <authorList>
            <consortium name="EnsemblPlants"/>
        </authorList>
    </citation>
    <scope>IDENTIFICATION</scope>
</reference>
<proteinExistence type="predicted"/>
<organism evidence="2">
    <name type="scientific">Cucumis melo</name>
    <name type="common">Muskmelon</name>
    <dbReference type="NCBI Taxonomy" id="3656"/>
    <lineage>
        <taxon>Eukaryota</taxon>
        <taxon>Viridiplantae</taxon>
        <taxon>Streptophyta</taxon>
        <taxon>Embryophyta</taxon>
        <taxon>Tracheophyta</taxon>
        <taxon>Spermatophyta</taxon>
        <taxon>Magnoliopsida</taxon>
        <taxon>eudicotyledons</taxon>
        <taxon>Gunneridae</taxon>
        <taxon>Pentapetalae</taxon>
        <taxon>rosids</taxon>
        <taxon>fabids</taxon>
        <taxon>Cucurbitales</taxon>
        <taxon>Cucurbitaceae</taxon>
        <taxon>Benincaseae</taxon>
        <taxon>Cucumis</taxon>
    </lineage>
</organism>
<dbReference type="PANTHER" id="PTHR37184">
    <property type="entry name" value="CLAVATA3/ESR (CLE)-RELATED PROTEIN 27"/>
    <property type="match status" value="1"/>
</dbReference>
<accession>A0A9I9D3J0</accession>
<dbReference type="EnsemblPlants" id="MELO3C012251.2.1">
    <property type="protein sequence ID" value="MELO3C012251.2.1"/>
    <property type="gene ID" value="MELO3C012251.2"/>
</dbReference>
<protein>
    <submittedName>
        <fullName evidence="2">Uncharacterized protein</fullName>
    </submittedName>
</protein>
<dbReference type="InterPro" id="IPR040274">
    <property type="entry name" value="CLE27/CLE43"/>
</dbReference>
<name>A0A9I9D3J0_CUCME</name>
<evidence type="ECO:0000313" key="2">
    <source>
        <dbReference type="EnsemblPlants" id="MELO3C012251.2.1"/>
    </source>
</evidence>
<dbReference type="PANTHER" id="PTHR37184:SF2">
    <property type="entry name" value="CLAVATA3_ESR (CLE)-RELATED PROTEIN 43"/>
    <property type="match status" value="1"/>
</dbReference>
<dbReference type="AlphaFoldDB" id="A0A9I9D3J0"/>
<dbReference type="Gramene" id="MELO3C012251.2.1">
    <property type="protein sequence ID" value="MELO3C012251.2.1"/>
    <property type="gene ID" value="MELO3C012251.2"/>
</dbReference>
<feature type="region of interest" description="Disordered" evidence="1">
    <location>
        <begin position="47"/>
        <end position="115"/>
    </location>
</feature>
<sequence length="115" mass="12976">MFNRRIATSSSSSSSSSSTSAFAILILILWVSQIWVCCHCQARASRIFPPPPPPPPSPPHTTDKSLPGEEKDNAKNELLQKYFNGRTFDRHHHRHDEGFEDSKRKIPSCPDPLHN</sequence>
<feature type="compositionally biased region" description="Basic and acidic residues" evidence="1">
    <location>
        <begin position="95"/>
        <end position="104"/>
    </location>
</feature>
<feature type="compositionally biased region" description="Pro residues" evidence="1">
    <location>
        <begin position="48"/>
        <end position="59"/>
    </location>
</feature>
<feature type="compositionally biased region" description="Basic and acidic residues" evidence="1">
    <location>
        <begin position="61"/>
        <end position="75"/>
    </location>
</feature>